<dbReference type="Proteomes" id="UP001157974">
    <property type="component" value="Unassembled WGS sequence"/>
</dbReference>
<keyword evidence="1" id="KW-0812">Transmembrane</keyword>
<evidence type="ECO:0000313" key="3">
    <source>
        <dbReference type="Proteomes" id="UP001157974"/>
    </source>
</evidence>
<dbReference type="AlphaFoldDB" id="A0AAV8UNS8"/>
<accession>A0AAV8UNS8</accession>
<protein>
    <recommendedName>
        <fullName evidence="4">Transmembrane protein</fullName>
    </recommendedName>
</protein>
<keyword evidence="1" id="KW-0472">Membrane</keyword>
<reference evidence="2 3" key="1">
    <citation type="journal article" date="2023" name="Nat. Commun.">
        <title>Origin of minicircular mitochondrial genomes in red algae.</title>
        <authorList>
            <person name="Lee Y."/>
            <person name="Cho C.H."/>
            <person name="Lee Y.M."/>
            <person name="Park S.I."/>
            <person name="Yang J.H."/>
            <person name="West J.A."/>
            <person name="Bhattacharya D."/>
            <person name="Yoon H.S."/>
        </authorList>
    </citation>
    <scope>NUCLEOTIDE SEQUENCE [LARGE SCALE GENOMIC DNA]</scope>
    <source>
        <strain evidence="2 3">CCMP1338</strain>
        <tissue evidence="2">Whole cell</tissue>
    </source>
</reference>
<evidence type="ECO:0000256" key="1">
    <source>
        <dbReference type="SAM" id="Phobius"/>
    </source>
</evidence>
<evidence type="ECO:0000313" key="2">
    <source>
        <dbReference type="EMBL" id="KAJ8902812.1"/>
    </source>
</evidence>
<proteinExistence type="predicted"/>
<organism evidence="2 3">
    <name type="scientific">Rhodosorus marinus</name>
    <dbReference type="NCBI Taxonomy" id="101924"/>
    <lineage>
        <taxon>Eukaryota</taxon>
        <taxon>Rhodophyta</taxon>
        <taxon>Stylonematophyceae</taxon>
        <taxon>Stylonematales</taxon>
        <taxon>Stylonemataceae</taxon>
        <taxon>Rhodosorus</taxon>
    </lineage>
</organism>
<keyword evidence="1" id="KW-1133">Transmembrane helix</keyword>
<keyword evidence="3" id="KW-1185">Reference proteome</keyword>
<sequence>MEGVGFAVAPLSSTRRDVVVCGAVKTYRLNTRRIVLGRSLRKTAKGTRKAVARRVALTGRRMRVAAATLNRRLKFAGLIGLVALLGLILSLLFPAGVDACLTTPTEMIDSRKRSMQGIVSWIATLSAATKLLNMRRRRAEVEDSVSEPQNSI</sequence>
<comment type="caution">
    <text evidence="2">The sequence shown here is derived from an EMBL/GenBank/DDBJ whole genome shotgun (WGS) entry which is preliminary data.</text>
</comment>
<evidence type="ECO:0008006" key="4">
    <source>
        <dbReference type="Google" id="ProtNLM"/>
    </source>
</evidence>
<feature type="transmembrane region" description="Helical" evidence="1">
    <location>
        <begin position="75"/>
        <end position="95"/>
    </location>
</feature>
<gene>
    <name evidence="2" type="ORF">NDN08_006132</name>
</gene>
<dbReference type="EMBL" id="JAMWBK010000008">
    <property type="protein sequence ID" value="KAJ8902812.1"/>
    <property type="molecule type" value="Genomic_DNA"/>
</dbReference>
<name>A0AAV8UNS8_9RHOD</name>
<feature type="transmembrane region" description="Helical" evidence="1">
    <location>
        <begin position="115"/>
        <end position="132"/>
    </location>
</feature>